<sequence>MKRNILIVHPFTPYEPGRFFEDALRAIGFQYTLCDHGVDFNFINQNLYDAVLFIESPWKAPNPVLNIQKVRIPKFYWIVHGESRLDFNIQKSREYQINVMLLSNSYHLAPRYGGILCYPLPMAVDLRYFAPYHRPLIKRSFDISFVGSFGPATFYAERNRLLKLIQTHFPNLRLKFSQGLYLDQLGSVYGNSKIVFNWNYMNIMTARPFEAMAGGALLLTNYANGIEYLGQNRLHYVIYRNDQDIINKINFYLTNPSKLLKVCTHGYQMIQSGHTYIHRAREFERILSKHVR</sequence>
<protein>
    <submittedName>
        <fullName evidence="2">Glycosyl transferase family 1</fullName>
    </submittedName>
</protein>
<comment type="caution">
    <text evidence="2">The sequence shown here is derived from an EMBL/GenBank/DDBJ whole genome shotgun (WGS) entry which is preliminary data.</text>
</comment>
<dbReference type="EMBL" id="SLUN01000036">
    <property type="protein sequence ID" value="TCL60284.1"/>
    <property type="molecule type" value="Genomic_DNA"/>
</dbReference>
<dbReference type="SUPFAM" id="SSF53756">
    <property type="entry name" value="UDP-Glycosyltransferase/glycogen phosphorylase"/>
    <property type="match status" value="1"/>
</dbReference>
<gene>
    <name evidence="2" type="ORF">EDC14_103637</name>
</gene>
<name>A0A4R1R495_HYDET</name>
<evidence type="ECO:0000313" key="2">
    <source>
        <dbReference type="EMBL" id="TCL60284.1"/>
    </source>
</evidence>
<evidence type="ECO:0000313" key="3">
    <source>
        <dbReference type="Proteomes" id="UP000295008"/>
    </source>
</evidence>
<evidence type="ECO:0000259" key="1">
    <source>
        <dbReference type="Pfam" id="PF13524"/>
    </source>
</evidence>
<keyword evidence="3" id="KW-1185">Reference proteome</keyword>
<feature type="domain" description="Spore protein YkvP/CgeB glycosyl transferase-like" evidence="1">
    <location>
        <begin position="168"/>
        <end position="284"/>
    </location>
</feature>
<organism evidence="2 3">
    <name type="scientific">Hydrogenispora ethanolica</name>
    <dbReference type="NCBI Taxonomy" id="1082276"/>
    <lineage>
        <taxon>Bacteria</taxon>
        <taxon>Bacillati</taxon>
        <taxon>Bacillota</taxon>
        <taxon>Hydrogenispora</taxon>
    </lineage>
</organism>
<accession>A0A4R1R495</accession>
<dbReference type="AlphaFoldDB" id="A0A4R1R495"/>
<dbReference type="GO" id="GO:0016740">
    <property type="term" value="F:transferase activity"/>
    <property type="evidence" value="ECO:0007669"/>
    <property type="project" value="UniProtKB-KW"/>
</dbReference>
<dbReference type="RefSeq" id="WP_132016402.1">
    <property type="nucleotide sequence ID" value="NZ_SLUN01000036.1"/>
</dbReference>
<dbReference type="Proteomes" id="UP000295008">
    <property type="component" value="Unassembled WGS sequence"/>
</dbReference>
<keyword evidence="2" id="KW-0808">Transferase</keyword>
<dbReference type="InterPro" id="IPR055259">
    <property type="entry name" value="YkvP/CgeB_Glyco_trans-like"/>
</dbReference>
<proteinExistence type="predicted"/>
<dbReference type="Pfam" id="PF13524">
    <property type="entry name" value="Glyco_trans_1_2"/>
    <property type="match status" value="1"/>
</dbReference>
<dbReference type="OrthoDB" id="7019976at2"/>
<reference evidence="2 3" key="1">
    <citation type="submission" date="2019-03" db="EMBL/GenBank/DDBJ databases">
        <title>Genomic Encyclopedia of Type Strains, Phase IV (KMG-IV): sequencing the most valuable type-strain genomes for metagenomic binning, comparative biology and taxonomic classification.</title>
        <authorList>
            <person name="Goeker M."/>
        </authorList>
    </citation>
    <scope>NUCLEOTIDE SEQUENCE [LARGE SCALE GENOMIC DNA]</scope>
    <source>
        <strain evidence="2 3">LX-B</strain>
    </source>
</reference>